<dbReference type="InterPro" id="IPR051966">
    <property type="entry name" value="RPAP3"/>
</dbReference>
<evidence type="ECO:0000256" key="4">
    <source>
        <dbReference type="ARBA" id="ARBA00040133"/>
    </source>
</evidence>
<dbReference type="InterPro" id="IPR019734">
    <property type="entry name" value="TPR_rpt"/>
</dbReference>
<evidence type="ECO:0000313" key="7">
    <source>
        <dbReference type="EMBL" id="KAH3676413.1"/>
    </source>
</evidence>
<feature type="repeat" description="TPR" evidence="5">
    <location>
        <begin position="2"/>
        <end position="35"/>
    </location>
</feature>
<keyword evidence="1" id="KW-0677">Repeat</keyword>
<evidence type="ECO:0000256" key="2">
    <source>
        <dbReference type="ARBA" id="ARBA00022803"/>
    </source>
</evidence>
<comment type="similarity">
    <text evidence="3">Belongs to the RPAP3 family.</text>
</comment>
<evidence type="ECO:0000259" key="6">
    <source>
        <dbReference type="Pfam" id="PF13877"/>
    </source>
</evidence>
<dbReference type="EMBL" id="JAEUBF010000637">
    <property type="protein sequence ID" value="KAH3676413.1"/>
    <property type="molecule type" value="Genomic_DNA"/>
</dbReference>
<dbReference type="SMART" id="SM00028">
    <property type="entry name" value="TPR"/>
    <property type="match status" value="3"/>
</dbReference>
<dbReference type="InterPro" id="IPR011990">
    <property type="entry name" value="TPR-like_helical_dom_sf"/>
</dbReference>
<proteinExistence type="inferred from homology"/>
<reference evidence="7" key="2">
    <citation type="submission" date="2021-01" db="EMBL/GenBank/DDBJ databases">
        <authorList>
            <person name="Schikora-Tamarit M.A."/>
        </authorList>
    </citation>
    <scope>NUCLEOTIDE SEQUENCE</scope>
    <source>
        <strain evidence="7">CBS6341</strain>
    </source>
</reference>
<comment type="caution">
    <text evidence="7">The sequence shown here is derived from an EMBL/GenBank/DDBJ whole genome shotgun (WGS) entry which is preliminary data.</text>
</comment>
<keyword evidence="8" id="KW-1185">Reference proteome</keyword>
<dbReference type="OrthoDB" id="10250354at2759"/>
<feature type="domain" description="RNA-polymerase II-associated protein 3-like C-terminal" evidence="6">
    <location>
        <begin position="218"/>
        <end position="296"/>
    </location>
</feature>
<dbReference type="Pfam" id="PF13877">
    <property type="entry name" value="RPAP3_C"/>
    <property type="match status" value="1"/>
</dbReference>
<dbReference type="InterPro" id="IPR025986">
    <property type="entry name" value="RPAP3-like_C"/>
</dbReference>
<keyword evidence="2 5" id="KW-0802">TPR repeat</keyword>
<dbReference type="AlphaFoldDB" id="A0A9P8TEB5"/>
<evidence type="ECO:0000256" key="3">
    <source>
        <dbReference type="ARBA" id="ARBA00038275"/>
    </source>
</evidence>
<protein>
    <recommendedName>
        <fullName evidence="4">RNA polymerase II-associated protein 3</fullName>
    </recommendedName>
</protein>
<organism evidence="7 8">
    <name type="scientific">Wickerhamomyces mucosus</name>
    <dbReference type="NCBI Taxonomy" id="1378264"/>
    <lineage>
        <taxon>Eukaryota</taxon>
        <taxon>Fungi</taxon>
        <taxon>Dikarya</taxon>
        <taxon>Ascomycota</taxon>
        <taxon>Saccharomycotina</taxon>
        <taxon>Saccharomycetes</taxon>
        <taxon>Phaffomycetales</taxon>
        <taxon>Wickerhamomycetaceae</taxon>
        <taxon>Wickerhamomyces</taxon>
    </lineage>
</organism>
<evidence type="ECO:0000313" key="8">
    <source>
        <dbReference type="Proteomes" id="UP000769528"/>
    </source>
</evidence>
<evidence type="ECO:0000256" key="1">
    <source>
        <dbReference type="ARBA" id="ARBA00022737"/>
    </source>
</evidence>
<dbReference type="PROSITE" id="PS50005">
    <property type="entry name" value="TPR"/>
    <property type="match status" value="1"/>
</dbReference>
<gene>
    <name evidence="7" type="ORF">WICMUC_002044</name>
</gene>
<sequence>MSKLLKEKGNEEFKKGNYSVANSLYEDALKLSPDNTVLYSNRAMTLIKLEKWDECINVCQDGLKYENADTKTKMKLKWRLGVAYLNKNDFENSRESLNSALIYEKNNKNILDSLNDVNIRESQFKRSLSVDGPKIEKKRLKSELGIEKIPIYEVDELPDDFLLPEQPAHKDKDTNELIYINREKAPESRVESLLPADTTRNLPLPEIPTIYHLSSIIRTHTHQAYTYVFEKDPNLYKSLFSGGNIDSNFLNYFLDAINYKLSASRDDQTIQQALGLLATLSDAPRFRLVKIFCNSSKIDLLESQLPNHENDVKSLLAQWR</sequence>
<accession>A0A9P8TEB5</accession>
<dbReference type="PANTHER" id="PTHR46423:SF1">
    <property type="entry name" value="RNA POLYMERASE II-ASSOCIATED PROTEIN 3"/>
    <property type="match status" value="1"/>
</dbReference>
<reference evidence="7" key="1">
    <citation type="journal article" date="2021" name="Open Biol.">
        <title>Shared evolutionary footprints suggest mitochondrial oxidative damage underlies multiple complex I losses in fungi.</title>
        <authorList>
            <person name="Schikora-Tamarit M.A."/>
            <person name="Marcet-Houben M."/>
            <person name="Nosek J."/>
            <person name="Gabaldon T."/>
        </authorList>
    </citation>
    <scope>NUCLEOTIDE SEQUENCE</scope>
    <source>
        <strain evidence="7">CBS6341</strain>
    </source>
</reference>
<dbReference type="Gene3D" id="1.25.40.10">
    <property type="entry name" value="Tetratricopeptide repeat domain"/>
    <property type="match status" value="1"/>
</dbReference>
<dbReference type="SUPFAM" id="SSF48452">
    <property type="entry name" value="TPR-like"/>
    <property type="match status" value="1"/>
</dbReference>
<evidence type="ECO:0000256" key="5">
    <source>
        <dbReference type="PROSITE-ProRule" id="PRU00339"/>
    </source>
</evidence>
<dbReference type="Pfam" id="PF13181">
    <property type="entry name" value="TPR_8"/>
    <property type="match status" value="1"/>
</dbReference>
<dbReference type="PANTHER" id="PTHR46423">
    <property type="entry name" value="RNA POLYMERASE II-ASSOCIATED PROTEIN 3"/>
    <property type="match status" value="1"/>
</dbReference>
<name>A0A9P8TEB5_9ASCO</name>
<dbReference type="GO" id="GO:0101031">
    <property type="term" value="C:protein folding chaperone complex"/>
    <property type="evidence" value="ECO:0007669"/>
    <property type="project" value="TreeGrafter"/>
</dbReference>
<dbReference type="Proteomes" id="UP000769528">
    <property type="component" value="Unassembled WGS sequence"/>
</dbReference>